<reference evidence="1" key="1">
    <citation type="submission" date="2019-11" db="EMBL/GenBank/DDBJ databases">
        <title>Nori genome reveals adaptations in red seaweeds to the harsh intertidal environment.</title>
        <authorList>
            <person name="Wang D."/>
            <person name="Mao Y."/>
        </authorList>
    </citation>
    <scope>NUCLEOTIDE SEQUENCE</scope>
    <source>
        <tissue evidence="1">Gametophyte</tissue>
    </source>
</reference>
<sequence length="247" mass="26803">MGWGVDSAFVFVWMALQVGVRGICGVGAGQSKMVGGGGGRQRLGPVGGAVQVASAALAAGTPVGDGGDTGGIARRESRDGRRLWRWVLGVGLYRGSRTSCHVPAWLSLVLYSRMGVRTHACLCSLMLWMGWHPDLVVSFRGRCRGRGCTVRLLVVFLPSSGHYVCTHSYPIRPSPSPLQPRQILEIKSFLVTARRKDAQSVKIKKSSTSTKFKVRCSKYMYTLVVTDQVKAKKLESSLPPVLTKIQV</sequence>
<comment type="caution">
    <text evidence="1">The sequence shown here is derived from an EMBL/GenBank/DDBJ whole genome shotgun (WGS) entry which is preliminary data.</text>
</comment>
<dbReference type="Proteomes" id="UP000798662">
    <property type="component" value="Chromosome 3"/>
</dbReference>
<protein>
    <submittedName>
        <fullName evidence="1">Uncharacterized protein</fullName>
    </submittedName>
</protein>
<keyword evidence="2" id="KW-1185">Reference proteome</keyword>
<organism evidence="1 2">
    <name type="scientific">Pyropia yezoensis</name>
    <name type="common">Susabi-nori</name>
    <name type="synonym">Porphyra yezoensis</name>
    <dbReference type="NCBI Taxonomy" id="2788"/>
    <lineage>
        <taxon>Eukaryota</taxon>
        <taxon>Rhodophyta</taxon>
        <taxon>Bangiophyceae</taxon>
        <taxon>Bangiales</taxon>
        <taxon>Bangiaceae</taxon>
        <taxon>Pyropia</taxon>
    </lineage>
</organism>
<evidence type="ECO:0000313" key="1">
    <source>
        <dbReference type="EMBL" id="KAK1867090.1"/>
    </source>
</evidence>
<dbReference type="EMBL" id="CM020620">
    <property type="protein sequence ID" value="KAK1867090.1"/>
    <property type="molecule type" value="Genomic_DNA"/>
</dbReference>
<name>A0ACC3CA47_PYRYE</name>
<gene>
    <name evidence="1" type="ORF">I4F81_009599</name>
</gene>
<proteinExistence type="predicted"/>
<evidence type="ECO:0000313" key="2">
    <source>
        <dbReference type="Proteomes" id="UP000798662"/>
    </source>
</evidence>
<accession>A0ACC3CA47</accession>